<dbReference type="AlphaFoldDB" id="A0A2N0AG07"/>
<dbReference type="GO" id="GO:0009881">
    <property type="term" value="F:photoreceptor activity"/>
    <property type="evidence" value="ECO:0007669"/>
    <property type="project" value="InterPro"/>
</dbReference>
<accession>A0A2N0AG07</accession>
<organism evidence="6 7">
    <name type="scientific">Leptospira harrisiae</name>
    <dbReference type="NCBI Taxonomy" id="2023189"/>
    <lineage>
        <taxon>Bacteria</taxon>
        <taxon>Pseudomonadati</taxon>
        <taxon>Spirochaetota</taxon>
        <taxon>Spirochaetia</taxon>
        <taxon>Leptospirales</taxon>
        <taxon>Leptospiraceae</taxon>
        <taxon>Leptospira</taxon>
    </lineage>
</organism>
<dbReference type="InterPro" id="IPR012130">
    <property type="entry name" value="PYP"/>
</dbReference>
<dbReference type="GO" id="GO:0007602">
    <property type="term" value="P:phototransduction"/>
    <property type="evidence" value="ECO:0007669"/>
    <property type="project" value="InterPro"/>
</dbReference>
<dbReference type="Gene3D" id="3.30.450.20">
    <property type="entry name" value="PAS domain"/>
    <property type="match status" value="1"/>
</dbReference>
<evidence type="ECO:0000256" key="2">
    <source>
        <dbReference type="ARBA" id="ARBA00019243"/>
    </source>
</evidence>
<gene>
    <name evidence="6" type="ORF">CH364_16225</name>
</gene>
<reference evidence="6 7" key="1">
    <citation type="submission" date="2017-07" db="EMBL/GenBank/DDBJ databases">
        <title>Leptospira spp. isolated from tropical soils.</title>
        <authorList>
            <person name="Thibeaux R."/>
            <person name="Iraola G."/>
            <person name="Ferres I."/>
            <person name="Bierque E."/>
            <person name="Girault D."/>
            <person name="Soupe-Gilbert M.-E."/>
            <person name="Picardeau M."/>
            <person name="Goarant C."/>
        </authorList>
    </citation>
    <scope>NUCLEOTIDE SEQUENCE [LARGE SCALE GENOMIC DNA]</scope>
    <source>
        <strain evidence="6 7">FH2-B-A1</strain>
    </source>
</reference>
<evidence type="ECO:0000256" key="3">
    <source>
        <dbReference type="ARBA" id="ARBA00022991"/>
    </source>
</evidence>
<dbReference type="RefSeq" id="WP_100744974.1">
    <property type="nucleotide sequence ID" value="NZ_NPDW01000003.1"/>
</dbReference>
<dbReference type="EMBL" id="NPDX01000006">
    <property type="protein sequence ID" value="PJZ83230.1"/>
    <property type="molecule type" value="Genomic_DNA"/>
</dbReference>
<evidence type="ECO:0000256" key="4">
    <source>
        <dbReference type="ARBA" id="ARBA00023170"/>
    </source>
</evidence>
<comment type="similarity">
    <text evidence="1">Belongs to the photoactive yellow protein family.</text>
</comment>
<feature type="domain" description="PAS fold" evidence="5">
    <location>
        <begin position="20"/>
        <end position="106"/>
    </location>
</feature>
<keyword evidence="7" id="KW-1185">Reference proteome</keyword>
<name>A0A2N0AG07_9LEPT</name>
<dbReference type="SUPFAM" id="SSF55785">
    <property type="entry name" value="PYP-like sensor domain (PAS domain)"/>
    <property type="match status" value="1"/>
</dbReference>
<dbReference type="InterPro" id="IPR035965">
    <property type="entry name" value="PAS-like_dom_sf"/>
</dbReference>
<evidence type="ECO:0000313" key="6">
    <source>
        <dbReference type="EMBL" id="PJZ83230.1"/>
    </source>
</evidence>
<protein>
    <recommendedName>
        <fullName evidence="2">Photoactive yellow protein</fullName>
    </recommendedName>
</protein>
<keyword evidence="3" id="KW-0157">Chromophore</keyword>
<dbReference type="Proteomes" id="UP000232145">
    <property type="component" value="Unassembled WGS sequence"/>
</dbReference>
<dbReference type="OrthoDB" id="329226at2"/>
<evidence type="ECO:0000256" key="1">
    <source>
        <dbReference type="ARBA" id="ARBA00009132"/>
    </source>
</evidence>
<proteinExistence type="inferred from homology"/>
<dbReference type="GO" id="GO:0006355">
    <property type="term" value="P:regulation of DNA-templated transcription"/>
    <property type="evidence" value="ECO:0007669"/>
    <property type="project" value="InterPro"/>
</dbReference>
<evidence type="ECO:0000313" key="7">
    <source>
        <dbReference type="Proteomes" id="UP000232145"/>
    </source>
</evidence>
<dbReference type="PIRSF" id="PIRSF000087">
    <property type="entry name" value="PYP"/>
    <property type="match status" value="1"/>
</dbReference>
<evidence type="ECO:0000259" key="5">
    <source>
        <dbReference type="Pfam" id="PF00989"/>
    </source>
</evidence>
<dbReference type="Pfam" id="PF00989">
    <property type="entry name" value="PAS"/>
    <property type="match status" value="1"/>
</dbReference>
<dbReference type="InterPro" id="IPR013767">
    <property type="entry name" value="PAS_fold"/>
</dbReference>
<comment type="caution">
    <text evidence="6">The sequence shown here is derived from an EMBL/GenBank/DDBJ whole genome shotgun (WGS) entry which is preliminary data.</text>
</comment>
<keyword evidence="4" id="KW-0675">Receptor</keyword>
<sequence>MSKFIDPNILGKLGTLTQAEADAASFGIVKVDGSGKILLYNKYESELANVPIQTAVGKNFFTEVAICTNNRIFYGRFKEGMVSGNLDITFNYVFTYKMKPTNVVIHLYHDLPSDTNWIFVKLR</sequence>